<accession>A0A0A9CEH6</accession>
<dbReference type="EMBL" id="GBRH01223919">
    <property type="protein sequence ID" value="JAD73976.1"/>
    <property type="molecule type" value="Transcribed_RNA"/>
</dbReference>
<dbReference type="AlphaFoldDB" id="A0A0A9CEH6"/>
<reference evidence="1" key="2">
    <citation type="journal article" date="2015" name="Data Brief">
        <title>Shoot transcriptome of the giant reed, Arundo donax.</title>
        <authorList>
            <person name="Barrero R.A."/>
            <person name="Guerrero F.D."/>
            <person name="Moolhuijzen P."/>
            <person name="Goolsby J.A."/>
            <person name="Tidwell J."/>
            <person name="Bellgard S.E."/>
            <person name="Bellgard M.I."/>
        </authorList>
    </citation>
    <scope>NUCLEOTIDE SEQUENCE</scope>
    <source>
        <tissue evidence="1">Shoot tissue taken approximately 20 cm above the soil surface</tissue>
    </source>
</reference>
<sequence>MGSKEQQGTKITLGLVSPKLHYQWQL</sequence>
<protein>
    <submittedName>
        <fullName evidence="1">Uncharacterized protein</fullName>
    </submittedName>
</protein>
<organism evidence="1">
    <name type="scientific">Arundo donax</name>
    <name type="common">Giant reed</name>
    <name type="synonym">Donax arundinaceus</name>
    <dbReference type="NCBI Taxonomy" id="35708"/>
    <lineage>
        <taxon>Eukaryota</taxon>
        <taxon>Viridiplantae</taxon>
        <taxon>Streptophyta</taxon>
        <taxon>Embryophyta</taxon>
        <taxon>Tracheophyta</taxon>
        <taxon>Spermatophyta</taxon>
        <taxon>Magnoliopsida</taxon>
        <taxon>Liliopsida</taxon>
        <taxon>Poales</taxon>
        <taxon>Poaceae</taxon>
        <taxon>PACMAD clade</taxon>
        <taxon>Arundinoideae</taxon>
        <taxon>Arundineae</taxon>
        <taxon>Arundo</taxon>
    </lineage>
</organism>
<evidence type="ECO:0000313" key="1">
    <source>
        <dbReference type="EMBL" id="JAD73976.1"/>
    </source>
</evidence>
<proteinExistence type="predicted"/>
<name>A0A0A9CEH6_ARUDO</name>
<reference evidence="1" key="1">
    <citation type="submission" date="2014-09" db="EMBL/GenBank/DDBJ databases">
        <authorList>
            <person name="Magalhaes I.L.F."/>
            <person name="Oliveira U."/>
            <person name="Santos F.R."/>
            <person name="Vidigal T.H.D.A."/>
            <person name="Brescovit A.D."/>
            <person name="Santos A.J."/>
        </authorList>
    </citation>
    <scope>NUCLEOTIDE SEQUENCE</scope>
    <source>
        <tissue evidence="1">Shoot tissue taken approximately 20 cm above the soil surface</tissue>
    </source>
</reference>